<dbReference type="Proteomes" id="UP000019376">
    <property type="component" value="Unassembled WGS sequence"/>
</dbReference>
<feature type="compositionally biased region" description="Polar residues" evidence="1">
    <location>
        <begin position="125"/>
        <end position="141"/>
    </location>
</feature>
<dbReference type="EMBL" id="KB644415">
    <property type="protein sequence ID" value="EPS33809.1"/>
    <property type="molecule type" value="Genomic_DNA"/>
</dbReference>
<feature type="compositionally biased region" description="Basic and acidic residues" evidence="1">
    <location>
        <begin position="260"/>
        <end position="274"/>
    </location>
</feature>
<feature type="compositionally biased region" description="Basic residues" evidence="1">
    <location>
        <begin position="316"/>
        <end position="328"/>
    </location>
</feature>
<dbReference type="STRING" id="933388.S7ZTR7"/>
<protein>
    <submittedName>
        <fullName evidence="2">Uncharacterized protein</fullName>
    </submittedName>
</protein>
<evidence type="ECO:0000313" key="2">
    <source>
        <dbReference type="EMBL" id="EPS33809.1"/>
    </source>
</evidence>
<sequence>MAEIDEFAQTRGADDLFDDEIIPVSAGDQSAQVEVVPTAVQSEPSPSSQEVNSSEPPTESPRESAQRGRGDRGRGRGRGRGQGPDQSHGQDRPKRGGLENSRWADKKPTEKPSRPKGPKPAKEPATTTSKHQPQLVASSQPEDGVTADQNGRNEEGKGDEATTDNQGESQRVPAVRGDRSATGGLRKPKLTEEELSKRIAAAKENAAKKAAAHARAEADHASFLEREQVAAEKRRQEAANRRVMDSEREQNRQRKLKAQTGREWDSQKTEDDYNPRGGGSQFRRGMHGGVSGYTRRDFDERAPEDAPDDLLSPGRGRGRGGRGGRGRGRGSSQGRRGDREHPKESSDKPETTAPSPAVHNEGDFPALPAGKKPEAVSRANEETKADPQPSPMEKLEASMAPMTGTWADELDD</sequence>
<keyword evidence="3" id="KW-1185">Reference proteome</keyword>
<feature type="region of interest" description="Disordered" evidence="1">
    <location>
        <begin position="1"/>
        <end position="412"/>
    </location>
</feature>
<evidence type="ECO:0000313" key="3">
    <source>
        <dbReference type="Proteomes" id="UP000019376"/>
    </source>
</evidence>
<feature type="compositionally biased region" description="Basic and acidic residues" evidence="1">
    <location>
        <begin position="371"/>
        <end position="385"/>
    </location>
</feature>
<dbReference type="eggNOG" id="ENOG502SAXX">
    <property type="taxonomic scope" value="Eukaryota"/>
</dbReference>
<dbReference type="OrthoDB" id="2402960at2759"/>
<feature type="compositionally biased region" description="Basic and acidic residues" evidence="1">
    <location>
        <begin position="294"/>
        <end position="304"/>
    </location>
</feature>
<feature type="compositionally biased region" description="Basic and acidic residues" evidence="1">
    <location>
        <begin position="151"/>
        <end position="160"/>
    </location>
</feature>
<proteinExistence type="predicted"/>
<reference evidence="2 3" key="1">
    <citation type="journal article" date="2013" name="PLoS ONE">
        <title>Genomic and secretomic analyses reveal unique features of the lignocellulolytic enzyme system of Penicillium decumbens.</title>
        <authorList>
            <person name="Liu G."/>
            <person name="Zhang L."/>
            <person name="Wei X."/>
            <person name="Zou G."/>
            <person name="Qin Y."/>
            <person name="Ma L."/>
            <person name="Li J."/>
            <person name="Zheng H."/>
            <person name="Wang S."/>
            <person name="Wang C."/>
            <person name="Xun L."/>
            <person name="Zhao G.-P."/>
            <person name="Zhou Z."/>
            <person name="Qu Y."/>
        </authorList>
    </citation>
    <scope>NUCLEOTIDE SEQUENCE [LARGE SCALE GENOMIC DNA]</scope>
    <source>
        <strain evidence="3">114-2 / CGMCC 5302</strain>
    </source>
</reference>
<organism evidence="2 3">
    <name type="scientific">Penicillium oxalicum (strain 114-2 / CGMCC 5302)</name>
    <name type="common">Penicillium decumbens</name>
    <dbReference type="NCBI Taxonomy" id="933388"/>
    <lineage>
        <taxon>Eukaryota</taxon>
        <taxon>Fungi</taxon>
        <taxon>Dikarya</taxon>
        <taxon>Ascomycota</taxon>
        <taxon>Pezizomycotina</taxon>
        <taxon>Eurotiomycetes</taxon>
        <taxon>Eurotiomycetidae</taxon>
        <taxon>Eurotiales</taxon>
        <taxon>Aspergillaceae</taxon>
        <taxon>Penicillium</taxon>
    </lineage>
</organism>
<feature type="compositionally biased region" description="Basic and acidic residues" evidence="1">
    <location>
        <begin position="335"/>
        <end position="350"/>
    </location>
</feature>
<feature type="compositionally biased region" description="Basic and acidic residues" evidence="1">
    <location>
        <begin position="88"/>
        <end position="113"/>
    </location>
</feature>
<feature type="compositionally biased region" description="Basic and acidic residues" evidence="1">
    <location>
        <begin position="214"/>
        <end position="252"/>
    </location>
</feature>
<name>S7ZTR7_PENO1</name>
<dbReference type="AlphaFoldDB" id="S7ZTR7"/>
<gene>
    <name evidence="2" type="ORF">PDE_08771</name>
</gene>
<feature type="compositionally biased region" description="Basic and acidic residues" evidence="1">
    <location>
        <begin position="60"/>
        <end position="74"/>
    </location>
</feature>
<feature type="compositionally biased region" description="Polar residues" evidence="1">
    <location>
        <begin position="39"/>
        <end position="52"/>
    </location>
</feature>
<accession>S7ZTR7</accession>
<evidence type="ECO:0000256" key="1">
    <source>
        <dbReference type="SAM" id="MobiDB-lite"/>
    </source>
</evidence>
<dbReference type="HOGENOM" id="CLU_043406_0_0_1"/>
<dbReference type="PhylomeDB" id="S7ZTR7"/>